<dbReference type="InterPro" id="IPR003836">
    <property type="entry name" value="Glucokinase"/>
</dbReference>
<dbReference type="RefSeq" id="WP_183190455.1">
    <property type="nucleotide sequence ID" value="NZ_JACICD010000005.1"/>
</dbReference>
<gene>
    <name evidence="4" type="ORF">FHS55_002901</name>
</gene>
<evidence type="ECO:0000256" key="3">
    <source>
        <dbReference type="RuleBase" id="RU004046"/>
    </source>
</evidence>
<keyword evidence="2 4" id="KW-0418">Kinase</keyword>
<dbReference type="CDD" id="cd24008">
    <property type="entry name" value="ASKHA_NBD_GLK"/>
    <property type="match status" value="1"/>
</dbReference>
<dbReference type="EC" id="2.7.1.2" evidence="4"/>
<dbReference type="Proteomes" id="UP000533469">
    <property type="component" value="Unassembled WGS sequence"/>
</dbReference>
<keyword evidence="5" id="KW-1185">Reference proteome</keyword>
<dbReference type="GO" id="GO:0005829">
    <property type="term" value="C:cytosol"/>
    <property type="evidence" value="ECO:0007669"/>
    <property type="project" value="TreeGrafter"/>
</dbReference>
<dbReference type="Pfam" id="PF02685">
    <property type="entry name" value="Glucokinase"/>
    <property type="match status" value="1"/>
</dbReference>
<comment type="caution">
    <text evidence="4">The sequence shown here is derived from an EMBL/GenBank/DDBJ whole genome shotgun (WGS) entry which is preliminary data.</text>
</comment>
<dbReference type="GO" id="GO:0005524">
    <property type="term" value="F:ATP binding"/>
    <property type="evidence" value="ECO:0007669"/>
    <property type="project" value="InterPro"/>
</dbReference>
<dbReference type="EMBL" id="JACICD010000005">
    <property type="protein sequence ID" value="MBB3772289.1"/>
    <property type="molecule type" value="Genomic_DNA"/>
</dbReference>
<dbReference type="PANTHER" id="PTHR47690:SF1">
    <property type="entry name" value="GLUCOKINASE"/>
    <property type="match status" value="1"/>
</dbReference>
<keyword evidence="1 4" id="KW-0808">Transferase</keyword>
<evidence type="ECO:0000313" key="5">
    <source>
        <dbReference type="Proteomes" id="UP000533469"/>
    </source>
</evidence>
<dbReference type="InterPro" id="IPR043129">
    <property type="entry name" value="ATPase_NBD"/>
</dbReference>
<organism evidence="4 5">
    <name type="scientific">Ancylobacter tetraedralis</name>
    <dbReference type="NCBI Taxonomy" id="217068"/>
    <lineage>
        <taxon>Bacteria</taxon>
        <taxon>Pseudomonadati</taxon>
        <taxon>Pseudomonadota</taxon>
        <taxon>Alphaproteobacteria</taxon>
        <taxon>Hyphomicrobiales</taxon>
        <taxon>Xanthobacteraceae</taxon>
        <taxon>Ancylobacter</taxon>
    </lineage>
</organism>
<proteinExistence type="inferred from homology"/>
<dbReference type="PANTHER" id="PTHR47690">
    <property type="entry name" value="GLUCOKINASE"/>
    <property type="match status" value="1"/>
</dbReference>
<name>A0A839ZC29_9HYPH</name>
<evidence type="ECO:0000313" key="4">
    <source>
        <dbReference type="EMBL" id="MBB3772289.1"/>
    </source>
</evidence>
<evidence type="ECO:0000256" key="1">
    <source>
        <dbReference type="ARBA" id="ARBA00022679"/>
    </source>
</evidence>
<dbReference type="GO" id="GO:0004340">
    <property type="term" value="F:glucokinase activity"/>
    <property type="evidence" value="ECO:0007669"/>
    <property type="project" value="UniProtKB-EC"/>
</dbReference>
<comment type="similarity">
    <text evidence="3">Belongs to the bacterial glucokinase family.</text>
</comment>
<evidence type="ECO:0000256" key="2">
    <source>
        <dbReference type="ARBA" id="ARBA00022777"/>
    </source>
</evidence>
<dbReference type="Gene3D" id="3.40.367.20">
    <property type="match status" value="1"/>
</dbReference>
<dbReference type="GO" id="GO:0006096">
    <property type="term" value="P:glycolytic process"/>
    <property type="evidence" value="ECO:0007669"/>
    <property type="project" value="InterPro"/>
</dbReference>
<sequence length="329" mass="33775">MSHLILIADIGGTSSRLALVGVDGVPSDIQIHRNDSFAGFESMIEADLAARDPAAAHAVRGAVLAIAGPVDIEEVRLTNRDWAFTRPELSARFGWDRLAVLNDFEALAHGVPALGADDVVTINPGHAAPDAPCLACGPGTGFGTAALVRVPGHATVVKGEGGHVRLGAVNVQEARLLAHLSRAFGGTVSVENVLSGSGLARVHQVFSGDRLESHAVIAAAEAGDEEALESCHIFLRVFGRIAGDLALLFDARGGVFLAGGVSAGLVPLFAGSPFMEAFLEHPPFDERLAATPVSVITHPTPGLFGAGQVGAGLARDGLARDGLARNGLA</sequence>
<dbReference type="GO" id="GO:0005536">
    <property type="term" value="F:D-glucose binding"/>
    <property type="evidence" value="ECO:0007669"/>
    <property type="project" value="InterPro"/>
</dbReference>
<protein>
    <submittedName>
        <fullName evidence="4">Glucokinase</fullName>
        <ecNumber evidence="4">2.7.1.2</ecNumber>
    </submittedName>
</protein>
<dbReference type="InterPro" id="IPR050201">
    <property type="entry name" value="Bacterial_glucokinase"/>
</dbReference>
<dbReference type="AlphaFoldDB" id="A0A839ZC29"/>
<accession>A0A839ZC29</accession>
<dbReference type="SUPFAM" id="SSF53067">
    <property type="entry name" value="Actin-like ATPase domain"/>
    <property type="match status" value="1"/>
</dbReference>
<dbReference type="Gene3D" id="3.30.420.40">
    <property type="match status" value="1"/>
</dbReference>
<reference evidence="4 5" key="1">
    <citation type="submission" date="2020-08" db="EMBL/GenBank/DDBJ databases">
        <title>Genomic Encyclopedia of Type Strains, Phase IV (KMG-IV): sequencing the most valuable type-strain genomes for metagenomic binning, comparative biology and taxonomic classification.</title>
        <authorList>
            <person name="Goeker M."/>
        </authorList>
    </citation>
    <scope>NUCLEOTIDE SEQUENCE [LARGE SCALE GENOMIC DNA]</scope>
    <source>
        <strain evidence="4 5">DSM 5895</strain>
    </source>
</reference>